<evidence type="ECO:0008006" key="3">
    <source>
        <dbReference type="Google" id="ProtNLM"/>
    </source>
</evidence>
<dbReference type="AlphaFoldDB" id="A0AAD8LRM0"/>
<sequence length="1006" mass="114791">MSANITKVAMNDAFQAVRQALSKGNNNMKDLCSAINKCLSNKSHRYVMSSVDSVFDALPPSSLQDKKDGEQQKTLMKTLFKLPRAVYMPRMNDVTLPGPNFGEVVDDQVEKMLNSSQTMHDYATLVTELGNTVEFMAEHSLNGLYGPLRPSALGMLDCYKQALIGDSKMGDLKKLTLAAQLLNILKLHSVDSEELIDCITQIIEKTPSIIRQCNVETLETLMKMKLPEPHKSNLDEYIRMCSAKKMDIEEWSKMFWMLSRTSGSRNTIDCYLNSHKIVLRNHQSNEKDKKLSNKVLMNTVYGIATLSKRLKCADPVFKNALATLESIWPFIEENISTFEPAELLVIADCYFENHKSVNLLMKNGGRNCLDFLIRECSRRLNEFLLKDWVSLLEAMNCIRDLMVVNVLMEKPDNYYIKVEDIQRAWTQELVKELKGKELTDIADHVYSLSFPQCSNLCKHLVMASCYEEPVSAIIERRCLSLITDVKYHTSRHIYDHYFLQFQMILPSQNGLRIALESNKPLRELLSQASGNSLLSLLGLARYCNPTDARLLIQKLSDRIESSVLTLNHQQYIHVLKHAIHFKEPKLVNAVLVAVTPQLLDSSEPHKGFAKLLDLSKYAMALPIKEDHNQSASLIINELIVQHAPSHVQHLSLLHLNLLLRNIQLSSMFPKRLVGDILSHAMDVDLNGITPIQVTSFIASLSDLCIRHDHLVDRLEHWLLMGIVDLDSEEAASVLARTARSMATIGMKRARLNEILERIVTGDDVPIARWDYRSLELNTKVNLLHAISLFCQVGTEFEKRFKELVEECEKHVKDCGDAVSFTKLDENGYRQLYDMYITLLISGVTTETTKSEFLQEHLPCYHWFRHQEKLCREFKDSPQYIQLKSTLKQIGIEGAESRVTEAYFAHMVFDSPECEAKLGCTNNLLYVVPPRDELKWWTSKGDTPVDLSVNSIESYKYTIGQSARVIDHLQKSGWNVITLFVPEWDAMSSGQRQQYLREVLKLKTDAF</sequence>
<comment type="caution">
    <text evidence="1">The sequence shown here is derived from an EMBL/GenBank/DDBJ whole genome shotgun (WGS) entry which is preliminary data.</text>
</comment>
<accession>A0AAD8LRM0</accession>
<reference evidence="1" key="1">
    <citation type="submission" date="2023-08" db="EMBL/GenBank/DDBJ databases">
        <title>Draft sequence of the Babesia gibsoni genome.</title>
        <authorList>
            <person name="Yamagishi J.Y."/>
            <person name="Xuan X.X."/>
        </authorList>
    </citation>
    <scope>NUCLEOTIDE SEQUENCE</scope>
    <source>
        <strain evidence="1">Azabu</strain>
    </source>
</reference>
<dbReference type="Proteomes" id="UP001230268">
    <property type="component" value="Unassembled WGS sequence"/>
</dbReference>
<name>A0AAD8LRM0_BABGI</name>
<evidence type="ECO:0000313" key="2">
    <source>
        <dbReference type="Proteomes" id="UP001230268"/>
    </source>
</evidence>
<organism evidence="1 2">
    <name type="scientific">Babesia gibsoni</name>
    <dbReference type="NCBI Taxonomy" id="33632"/>
    <lineage>
        <taxon>Eukaryota</taxon>
        <taxon>Sar</taxon>
        <taxon>Alveolata</taxon>
        <taxon>Apicomplexa</taxon>
        <taxon>Aconoidasida</taxon>
        <taxon>Piroplasmida</taxon>
        <taxon>Babesiidae</taxon>
        <taxon>Babesia</taxon>
    </lineage>
</organism>
<dbReference type="EMBL" id="JAVEPI010000002">
    <property type="protein sequence ID" value="KAK1443741.1"/>
    <property type="molecule type" value="Genomic_DNA"/>
</dbReference>
<proteinExistence type="predicted"/>
<gene>
    <name evidence="1" type="ORF">BgAZ_206170</name>
</gene>
<protein>
    <recommendedName>
        <fullName evidence="3">RAP domain-containing protein</fullName>
    </recommendedName>
</protein>
<evidence type="ECO:0000313" key="1">
    <source>
        <dbReference type="EMBL" id="KAK1443741.1"/>
    </source>
</evidence>
<keyword evidence="2" id="KW-1185">Reference proteome</keyword>